<dbReference type="OrthoDB" id="95245at2157"/>
<dbReference type="EMBL" id="CP014862">
    <property type="protein sequence ID" value="ASJ02340.1"/>
    <property type="molecule type" value="Genomic_DNA"/>
</dbReference>
<name>A0A2Z2M7G8_THEPR</name>
<dbReference type="AlphaFoldDB" id="A0A2Z2M7G8"/>
<keyword evidence="3" id="KW-1185">Reference proteome</keyword>
<dbReference type="RefSeq" id="WP_088857603.1">
    <property type="nucleotide sequence ID" value="NZ_CP014862.1"/>
</dbReference>
<accession>A0A2Z2M7G8</accession>
<dbReference type="PROSITE" id="PS51257">
    <property type="entry name" value="PROKAR_LIPOPROTEIN"/>
    <property type="match status" value="1"/>
</dbReference>
<reference evidence="2 3" key="1">
    <citation type="submission" date="2016-03" db="EMBL/GenBank/DDBJ databases">
        <title>Complete genome sequence of Thermococcus profundus strain DT5432.</title>
        <authorList>
            <person name="Oger P.M."/>
        </authorList>
    </citation>
    <scope>NUCLEOTIDE SEQUENCE [LARGE SCALE GENOMIC DNA]</scope>
    <source>
        <strain evidence="2 3">DT 5432</strain>
    </source>
</reference>
<evidence type="ECO:0000313" key="3">
    <source>
        <dbReference type="Proteomes" id="UP000250179"/>
    </source>
</evidence>
<sequence>MKRTYGVLIFILMVALVIIGGCISNGPTSNGGGQTTSGTPSETGTSERTSTGGVTETDTETTTTTKTTTTGTGTVTETTTETPVSNGSVQFDEDGLPICAGDMDEDLGCEDNKTIEGSGPGFSLPEDIVLNITLQPVLQLAPINPLNMTYVGPLSSMASVPSEKEVIEWVGLVTPSKEPGKSVTLTLHFRNESLLGEYIHVPFIMDPVTGKKITYRPTVVKLSDGNEFGKRWEVHLYGGISEGSFTLYEITGNGLLKLQEGKVELKGSSASFTIENFSSIFPEKTYMSVEAVPMSSKLQTFSYPSKESFVIKAKEGRIDYYTSAFFGIEDEPVSIRATSNGYDLILEFYLRKENWLSFTGFIDSSDEGKADWILEVKDGSYELKDGSGSLFRDGNVTVEDTQLGKKVSLRIENFYSLVPWRKFRFWATNWIERFPSKSNLWVDASEGMGIEKDVDRYLVAVVEDVFIKENGDYAEGEIQLSSWAYGMTWPEGKAYPINHSSLYTFGYPIGHWVEAEDNSRLLYHDERMTGSLGRPFVNGYPILAMPMDEAKKYKIIVLETAGWDRDEPGEYVTKTAGYLTDFAVGMATGEIGTAADYAYKGATWMNWLATGQSGDELWGSVFNWLAGAEPDKVGNAVYVLHPNEADFTRGYRVVAESKDGNMRVTYLIYEVEVPKLLKYDNIKAELLEVDFTKDTEIGDDEYYYYARACSGFESLGETEGLHNVEVDVLVPIGYAYSYPVSSSEGATFNRQPCSASKLFHKHIGGNKLSLKPSLAMLERDDARVPFLYMEYSGWEEDSGKWGNDDDPMGNVGITVVFDDDYFDWDSTSGIPSKYWSLDFDVCGVSGGCSKVWFGLDVRGG</sequence>
<dbReference type="Proteomes" id="UP000250179">
    <property type="component" value="Chromosome"/>
</dbReference>
<protein>
    <submittedName>
        <fullName evidence="2">Uncharacterized protein</fullName>
    </submittedName>
</protein>
<proteinExistence type="predicted"/>
<evidence type="ECO:0000313" key="2">
    <source>
        <dbReference type="EMBL" id="ASJ02340.1"/>
    </source>
</evidence>
<organism evidence="2 3">
    <name type="scientific">Thermococcus profundus</name>
    <dbReference type="NCBI Taxonomy" id="49899"/>
    <lineage>
        <taxon>Archaea</taxon>
        <taxon>Methanobacteriati</taxon>
        <taxon>Methanobacteriota</taxon>
        <taxon>Thermococci</taxon>
        <taxon>Thermococcales</taxon>
        <taxon>Thermococcaceae</taxon>
        <taxon>Thermococcus</taxon>
    </lineage>
</organism>
<gene>
    <name evidence="2" type="ORF">A3L09_03275</name>
</gene>
<feature type="compositionally biased region" description="Low complexity" evidence="1">
    <location>
        <begin position="36"/>
        <end position="82"/>
    </location>
</feature>
<evidence type="ECO:0000256" key="1">
    <source>
        <dbReference type="SAM" id="MobiDB-lite"/>
    </source>
</evidence>
<dbReference type="GeneID" id="33319400"/>
<dbReference type="KEGG" id="tprf:A3L09_03275"/>
<feature type="region of interest" description="Disordered" evidence="1">
    <location>
        <begin position="26"/>
        <end position="92"/>
    </location>
</feature>